<keyword evidence="1" id="KW-0812">Transmembrane</keyword>
<evidence type="ECO:0000313" key="2">
    <source>
        <dbReference type="EMBL" id="RHZ83423.1"/>
    </source>
</evidence>
<evidence type="ECO:0000256" key="1">
    <source>
        <dbReference type="SAM" id="Phobius"/>
    </source>
</evidence>
<accession>A0A397JEM0</accession>
<dbReference type="Proteomes" id="UP000266861">
    <property type="component" value="Unassembled WGS sequence"/>
</dbReference>
<reference evidence="2 3" key="1">
    <citation type="submission" date="2018-08" db="EMBL/GenBank/DDBJ databases">
        <title>Genome and evolution of the arbuscular mycorrhizal fungus Diversispora epigaea (formerly Glomus versiforme) and its bacterial endosymbionts.</title>
        <authorList>
            <person name="Sun X."/>
            <person name="Fei Z."/>
            <person name="Harrison M."/>
        </authorList>
    </citation>
    <scope>NUCLEOTIDE SEQUENCE [LARGE SCALE GENOMIC DNA]</scope>
    <source>
        <strain evidence="2 3">IT104</strain>
    </source>
</reference>
<sequence>MQKCCFCISLKPGVIIISVLSLYNAATVIFATIITLNNSQKIYNYPSNAVYTYSLAYTIVSLIVYSLLFVAFSFGLYVSIQERRVDLIEHYALILYAYVLISAAMYLGMIFIILNNKKEYCEVIRVKDCTNFILLSPVIGLIISILLNIYFAQIVSAYAKQTELLLNPNNPNNPNTTVQV</sequence>
<evidence type="ECO:0008006" key="4">
    <source>
        <dbReference type="Google" id="ProtNLM"/>
    </source>
</evidence>
<feature type="transmembrane region" description="Helical" evidence="1">
    <location>
        <begin position="132"/>
        <end position="151"/>
    </location>
</feature>
<dbReference type="OrthoDB" id="2340358at2759"/>
<name>A0A397JEM0_9GLOM</name>
<dbReference type="AlphaFoldDB" id="A0A397JEM0"/>
<proteinExistence type="predicted"/>
<protein>
    <recommendedName>
        <fullName evidence="4">MARVEL domain-containing protein</fullName>
    </recommendedName>
</protein>
<organism evidence="2 3">
    <name type="scientific">Diversispora epigaea</name>
    <dbReference type="NCBI Taxonomy" id="1348612"/>
    <lineage>
        <taxon>Eukaryota</taxon>
        <taxon>Fungi</taxon>
        <taxon>Fungi incertae sedis</taxon>
        <taxon>Mucoromycota</taxon>
        <taxon>Glomeromycotina</taxon>
        <taxon>Glomeromycetes</taxon>
        <taxon>Diversisporales</taxon>
        <taxon>Diversisporaceae</taxon>
        <taxon>Diversispora</taxon>
    </lineage>
</organism>
<keyword evidence="3" id="KW-1185">Reference proteome</keyword>
<feature type="transmembrane region" description="Helical" evidence="1">
    <location>
        <begin position="91"/>
        <end position="112"/>
    </location>
</feature>
<keyword evidence="1" id="KW-1133">Transmembrane helix</keyword>
<keyword evidence="1" id="KW-0472">Membrane</keyword>
<comment type="caution">
    <text evidence="2">The sequence shown here is derived from an EMBL/GenBank/DDBJ whole genome shotgun (WGS) entry which is preliminary data.</text>
</comment>
<gene>
    <name evidence="2" type="ORF">Glove_94g30</name>
</gene>
<evidence type="ECO:0000313" key="3">
    <source>
        <dbReference type="Proteomes" id="UP000266861"/>
    </source>
</evidence>
<feature type="transmembrane region" description="Helical" evidence="1">
    <location>
        <begin position="12"/>
        <end position="35"/>
    </location>
</feature>
<feature type="transmembrane region" description="Helical" evidence="1">
    <location>
        <begin position="55"/>
        <end position="79"/>
    </location>
</feature>
<dbReference type="EMBL" id="PQFF01000089">
    <property type="protein sequence ID" value="RHZ83423.1"/>
    <property type="molecule type" value="Genomic_DNA"/>
</dbReference>